<keyword evidence="1" id="KW-0175">Coiled coil</keyword>
<dbReference type="EMBL" id="UINC01001760">
    <property type="protein sequence ID" value="SUZ88231.1"/>
    <property type="molecule type" value="Genomic_DNA"/>
</dbReference>
<evidence type="ECO:0000313" key="3">
    <source>
        <dbReference type="EMBL" id="SUZ88231.1"/>
    </source>
</evidence>
<feature type="region of interest" description="Disordered" evidence="2">
    <location>
        <begin position="266"/>
        <end position="297"/>
    </location>
</feature>
<reference evidence="3" key="1">
    <citation type="submission" date="2018-05" db="EMBL/GenBank/DDBJ databases">
        <authorList>
            <person name="Lanie J.A."/>
            <person name="Ng W.-L."/>
            <person name="Kazmierczak K.M."/>
            <person name="Andrzejewski T.M."/>
            <person name="Davidsen T.M."/>
            <person name="Wayne K.J."/>
            <person name="Tettelin H."/>
            <person name="Glass J.I."/>
            <person name="Rusch D."/>
            <person name="Podicherti R."/>
            <person name="Tsui H.-C.T."/>
            <person name="Winkler M.E."/>
        </authorList>
    </citation>
    <scope>NUCLEOTIDE SEQUENCE</scope>
</reference>
<gene>
    <name evidence="3" type="ORF">METZ01_LOCUS41085</name>
</gene>
<proteinExistence type="predicted"/>
<organism evidence="3">
    <name type="scientific">marine metagenome</name>
    <dbReference type="NCBI Taxonomy" id="408172"/>
    <lineage>
        <taxon>unclassified sequences</taxon>
        <taxon>metagenomes</taxon>
        <taxon>ecological metagenomes</taxon>
    </lineage>
</organism>
<feature type="compositionally biased region" description="Basic and acidic residues" evidence="2">
    <location>
        <begin position="266"/>
        <end position="282"/>
    </location>
</feature>
<sequence>MKSPHLSKLNTESRQEYGALLLLDQLMRYELPRQERDNLQETVAQLEEEVAELKKGFFHSDEQDQELNYEKDELSEAREALSEVEKEMEENEHCRLNLALIETDDEGLEPLLKFMEERGTLTVSEENFYLPTAKGEEVYQHLVEQLEAYVVHFDVFAYVDLEEGAFGDPKTDLLEGDQWSDLRVAVAEHKGIDPYRVVFLALMSADKFYENPDWKFDLCLGTLFDEMEQIVLDQLCVADLSYKDEEEQVSGEDVIRDIIEQGNSLAKERRREQQETEEKEQTEAAPDEQVITQSYYW</sequence>
<evidence type="ECO:0000256" key="1">
    <source>
        <dbReference type="SAM" id="Coils"/>
    </source>
</evidence>
<accession>A0A381R963</accession>
<dbReference type="AlphaFoldDB" id="A0A381R963"/>
<name>A0A381R963_9ZZZZ</name>
<protein>
    <submittedName>
        <fullName evidence="3">Uncharacterized protein</fullName>
    </submittedName>
</protein>
<feature type="coiled-coil region" evidence="1">
    <location>
        <begin position="29"/>
        <end position="94"/>
    </location>
</feature>
<evidence type="ECO:0000256" key="2">
    <source>
        <dbReference type="SAM" id="MobiDB-lite"/>
    </source>
</evidence>